<keyword evidence="1" id="KW-0853">WD repeat</keyword>
<dbReference type="SUPFAM" id="SSF50978">
    <property type="entry name" value="WD40 repeat-like"/>
    <property type="match status" value="1"/>
</dbReference>
<organism evidence="4 5">
    <name type="scientific">Parelaphostrongylus tenuis</name>
    <name type="common">Meningeal worm</name>
    <dbReference type="NCBI Taxonomy" id="148309"/>
    <lineage>
        <taxon>Eukaryota</taxon>
        <taxon>Metazoa</taxon>
        <taxon>Ecdysozoa</taxon>
        <taxon>Nematoda</taxon>
        <taxon>Chromadorea</taxon>
        <taxon>Rhabditida</taxon>
        <taxon>Rhabditina</taxon>
        <taxon>Rhabditomorpha</taxon>
        <taxon>Strongyloidea</taxon>
        <taxon>Metastrongylidae</taxon>
        <taxon>Parelaphostrongylus</taxon>
    </lineage>
</organism>
<dbReference type="EMBL" id="JAHQIW010004829">
    <property type="protein sequence ID" value="KAJ1363900.1"/>
    <property type="molecule type" value="Genomic_DNA"/>
</dbReference>
<dbReference type="GO" id="GO:0000159">
    <property type="term" value="C:protein phosphatase type 2A complex"/>
    <property type="evidence" value="ECO:0007669"/>
    <property type="project" value="InterPro"/>
</dbReference>
<comment type="caution">
    <text evidence="4">The sequence shown here is derived from an EMBL/GenBank/DDBJ whole genome shotgun (WGS) entry which is preliminary data.</text>
</comment>
<evidence type="ECO:0000256" key="2">
    <source>
        <dbReference type="ARBA" id="ARBA00022737"/>
    </source>
</evidence>
<dbReference type="InterPro" id="IPR000009">
    <property type="entry name" value="PP2A_PR55"/>
</dbReference>
<accession>A0AAD5MSE5</accession>
<evidence type="ECO:0000313" key="4">
    <source>
        <dbReference type="EMBL" id="KAJ1363900.1"/>
    </source>
</evidence>
<dbReference type="Gene3D" id="2.130.10.10">
    <property type="entry name" value="YVTN repeat-like/Quinoprotein amine dehydrogenase"/>
    <property type="match status" value="1"/>
</dbReference>
<gene>
    <name evidence="4" type="ORF">KIN20_023863</name>
</gene>
<evidence type="ECO:0000256" key="3">
    <source>
        <dbReference type="SAM" id="MobiDB-lite"/>
    </source>
</evidence>
<dbReference type="GO" id="GO:0019888">
    <property type="term" value="F:protein phosphatase regulator activity"/>
    <property type="evidence" value="ECO:0007669"/>
    <property type="project" value="InterPro"/>
</dbReference>
<sequence>MVTEVGERSTISMDTSESREPAIQWRFAQVKGDNKKRTSSKDDVISCVEFSHDGEYIAVGDEGGRVVVFRRDQSVCLLAFV</sequence>
<name>A0AAD5MSE5_PARTN</name>
<dbReference type="Proteomes" id="UP001196413">
    <property type="component" value="Unassembled WGS sequence"/>
</dbReference>
<protein>
    <submittedName>
        <fullName evidence="4">Uncharacterized protein</fullName>
    </submittedName>
</protein>
<evidence type="ECO:0000313" key="5">
    <source>
        <dbReference type="Proteomes" id="UP001196413"/>
    </source>
</evidence>
<keyword evidence="5" id="KW-1185">Reference proteome</keyword>
<keyword evidence="2" id="KW-0677">Repeat</keyword>
<dbReference type="PANTHER" id="PTHR11871">
    <property type="entry name" value="PROTEIN PHOSPHATASE PP2A REGULATORY SUBUNIT B"/>
    <property type="match status" value="1"/>
</dbReference>
<dbReference type="InterPro" id="IPR015943">
    <property type="entry name" value="WD40/YVTN_repeat-like_dom_sf"/>
</dbReference>
<evidence type="ECO:0000256" key="1">
    <source>
        <dbReference type="ARBA" id="ARBA00022574"/>
    </source>
</evidence>
<reference evidence="4" key="1">
    <citation type="submission" date="2021-06" db="EMBL/GenBank/DDBJ databases">
        <title>Parelaphostrongylus tenuis whole genome reference sequence.</title>
        <authorList>
            <person name="Garwood T.J."/>
            <person name="Larsen P.A."/>
            <person name="Fountain-Jones N.M."/>
            <person name="Garbe J.R."/>
            <person name="Macchietto M.G."/>
            <person name="Kania S.A."/>
            <person name="Gerhold R.W."/>
            <person name="Richards J.E."/>
            <person name="Wolf T.M."/>
        </authorList>
    </citation>
    <scope>NUCLEOTIDE SEQUENCE</scope>
    <source>
        <strain evidence="4">MNPRO001-30</strain>
        <tissue evidence="4">Meninges</tissue>
    </source>
</reference>
<proteinExistence type="predicted"/>
<feature type="region of interest" description="Disordered" evidence="3">
    <location>
        <begin position="1"/>
        <end position="20"/>
    </location>
</feature>
<dbReference type="AlphaFoldDB" id="A0AAD5MSE5"/>
<dbReference type="InterPro" id="IPR036322">
    <property type="entry name" value="WD40_repeat_dom_sf"/>
</dbReference>